<feature type="transmembrane region" description="Helical" evidence="10">
    <location>
        <begin position="12"/>
        <end position="38"/>
    </location>
</feature>
<dbReference type="EMBL" id="WIXE01008664">
    <property type="protein sequence ID" value="KAK5979116.1"/>
    <property type="molecule type" value="Genomic_DNA"/>
</dbReference>
<evidence type="ECO:0000259" key="13">
    <source>
        <dbReference type="Pfam" id="PF25999"/>
    </source>
</evidence>
<feature type="transmembrane region" description="Helical" evidence="10">
    <location>
        <begin position="99"/>
        <end position="119"/>
    </location>
</feature>
<dbReference type="GO" id="GO:0033179">
    <property type="term" value="C:proton-transporting V-type ATPase, V0 domain"/>
    <property type="evidence" value="ECO:0007669"/>
    <property type="project" value="InterPro"/>
</dbReference>
<dbReference type="PRINTS" id="PR00122">
    <property type="entry name" value="VACATPASE"/>
</dbReference>
<gene>
    <name evidence="14" type="ORF">GCK32_008969</name>
</gene>
<comment type="similarity">
    <text evidence="2 10">Belongs to the V-ATPase proteolipid subunit family.</text>
</comment>
<evidence type="ECO:0000256" key="8">
    <source>
        <dbReference type="ARBA" id="ARBA00023136"/>
    </source>
</evidence>
<evidence type="ECO:0000256" key="4">
    <source>
        <dbReference type="ARBA" id="ARBA00022692"/>
    </source>
</evidence>
<dbReference type="InterPro" id="IPR059024">
    <property type="entry name" value="SYNRG_C"/>
</dbReference>
<dbReference type="NCBIfam" id="TIGR01100">
    <property type="entry name" value="V_ATP_synt_C"/>
    <property type="match status" value="1"/>
</dbReference>
<dbReference type="AlphaFoldDB" id="A0AAN8FG62"/>
<keyword evidence="10" id="KW-0926">Vacuole</keyword>
<keyword evidence="15" id="KW-1185">Reference proteome</keyword>
<evidence type="ECO:0000256" key="10">
    <source>
        <dbReference type="RuleBase" id="RU363060"/>
    </source>
</evidence>
<dbReference type="GO" id="GO:0005774">
    <property type="term" value="C:vacuolar membrane"/>
    <property type="evidence" value="ECO:0007669"/>
    <property type="project" value="UniProtKB-SubCell"/>
</dbReference>
<keyword evidence="6 10" id="KW-1133">Transmembrane helix</keyword>
<protein>
    <recommendedName>
        <fullName evidence="10">V-type proton ATPase proteolipid subunit</fullName>
    </recommendedName>
</protein>
<dbReference type="InterPro" id="IPR002379">
    <property type="entry name" value="ATPase_proteolipid_c-like_dom"/>
</dbReference>
<evidence type="ECO:0000256" key="1">
    <source>
        <dbReference type="ARBA" id="ARBA00004141"/>
    </source>
</evidence>
<dbReference type="Pfam" id="PF25999">
    <property type="entry name" value="SYNRG_C"/>
    <property type="match status" value="1"/>
</dbReference>
<comment type="caution">
    <text evidence="14">The sequence shown here is derived from an EMBL/GenBank/DDBJ whole genome shotgun (WGS) entry which is preliminary data.</text>
</comment>
<dbReference type="GO" id="GO:0046961">
    <property type="term" value="F:proton-transporting ATPase activity, rotational mechanism"/>
    <property type="evidence" value="ECO:0007669"/>
    <property type="project" value="InterPro"/>
</dbReference>
<sequence length="370" mass="38900">MSYDLSTAESPAYAPFFGYMGAASAQIFTVLGAAYGTAKSAVGICSMGVMRPELIMKSVIPVIMAGIIGIYGLVVAMVLKGKVTASSEGYNLNKGFAHLAAGLTCGLCGLGAGYAIGIVGDAGKKEVDLIGEALSLPNKSPTKEQGALVAPVLPPPIPGPSKTVHQIQSKNAINLIPNGHNATSSNSAINDLCSIDWSSLAPTQPETAASRDLWSPTTGSSKSDEDVSTASNFSMACSTASEINGTAQVFSGISAELLECWEKVIAAATEIFKTAEKLLGSASDDVIKEIAQTERGDGYLRCLNHLYFVVCRVERSAKSELPKRCRDDIDYCSKIWKRLVSFIESPEEDDVVGAVERPCAICCQPVSRAV</sequence>
<dbReference type="Gene3D" id="1.20.120.610">
    <property type="entry name" value="lithium bound rotor ring of v- atpase"/>
    <property type="match status" value="1"/>
</dbReference>
<evidence type="ECO:0000256" key="2">
    <source>
        <dbReference type="ARBA" id="ARBA00007296"/>
    </source>
</evidence>
<evidence type="ECO:0000256" key="3">
    <source>
        <dbReference type="ARBA" id="ARBA00022448"/>
    </source>
</evidence>
<dbReference type="PANTHER" id="PTHR10263">
    <property type="entry name" value="V-TYPE PROTON ATPASE PROTEOLIPID SUBUNIT"/>
    <property type="match status" value="1"/>
</dbReference>
<dbReference type="CDD" id="cd18176">
    <property type="entry name" value="ATP-synt_Vo_c_ATP6C_rpt2"/>
    <property type="match status" value="1"/>
</dbReference>
<evidence type="ECO:0000313" key="14">
    <source>
        <dbReference type="EMBL" id="KAK5979116.1"/>
    </source>
</evidence>
<evidence type="ECO:0000259" key="12">
    <source>
        <dbReference type="Pfam" id="PF00137"/>
    </source>
</evidence>
<dbReference type="InterPro" id="IPR011555">
    <property type="entry name" value="ATPase_proteolipid_su_C_euk"/>
</dbReference>
<proteinExistence type="inferred from homology"/>
<evidence type="ECO:0000256" key="11">
    <source>
        <dbReference type="SAM" id="MobiDB-lite"/>
    </source>
</evidence>
<feature type="transmembrane region" description="Helical" evidence="10">
    <location>
        <begin position="59"/>
        <end position="79"/>
    </location>
</feature>
<keyword evidence="4 10" id="KW-0812">Transmembrane</keyword>
<dbReference type="InterPro" id="IPR000245">
    <property type="entry name" value="ATPase_proteolipid_csu"/>
</dbReference>
<comment type="function">
    <text evidence="10">Proton-conducting pore forming of the V0 complex of vacuolar(H+)-ATPase (V-ATPase), a multisubunit enzyme composed of a peripheral complex (V1) that hydrolyzes ATP and a membrane integral complex (V0) that translocates protons. V-ATPase is responsible for acidifying and maintaining the pH of intracellular compartments and in some cell types, is targeted to the plasma membrane, where it is responsible for acidifying the extracellular environment.</text>
</comment>
<keyword evidence="3 10" id="KW-0813">Transport</keyword>
<evidence type="ECO:0000256" key="9">
    <source>
        <dbReference type="ARBA" id="ARBA00046574"/>
    </source>
</evidence>
<keyword evidence="8 10" id="KW-0472">Membrane</keyword>
<dbReference type="InterPro" id="IPR035921">
    <property type="entry name" value="F/V-ATP_Csub_sf"/>
</dbReference>
<dbReference type="SUPFAM" id="SSF81333">
    <property type="entry name" value="F1F0 ATP synthase subunit C"/>
    <property type="match status" value="1"/>
</dbReference>
<feature type="region of interest" description="Disordered" evidence="11">
    <location>
        <begin position="206"/>
        <end position="227"/>
    </location>
</feature>
<evidence type="ECO:0000256" key="6">
    <source>
        <dbReference type="ARBA" id="ARBA00022989"/>
    </source>
</evidence>
<reference evidence="14 15" key="1">
    <citation type="submission" date="2019-10" db="EMBL/GenBank/DDBJ databases">
        <title>Assembly and Annotation for the nematode Trichostrongylus colubriformis.</title>
        <authorList>
            <person name="Martin J."/>
        </authorList>
    </citation>
    <scope>NUCLEOTIDE SEQUENCE [LARGE SCALE GENOMIC DNA]</scope>
    <source>
        <strain evidence="14">G859</strain>
        <tissue evidence="14">Whole worm</tissue>
    </source>
</reference>
<dbReference type="CDD" id="cd18175">
    <property type="entry name" value="ATP-synt_Vo_c_ATP6C_rpt1"/>
    <property type="match status" value="1"/>
</dbReference>
<evidence type="ECO:0000256" key="7">
    <source>
        <dbReference type="ARBA" id="ARBA00023065"/>
    </source>
</evidence>
<feature type="domain" description="V-ATPase proteolipid subunit C-like" evidence="12">
    <location>
        <begin position="20"/>
        <end position="79"/>
    </location>
</feature>
<comment type="subunit">
    <text evidence="9">V-ATPase is a heteromultimeric enzyme made up of two complexes: the ATP-hydrolytic V1 complex and the proton translocation V0 complex. The V1 complex consists of three catalytic AB heterodimers that form a heterohexamer, three peripheral stalks each consisting of EG heterodimers, one central rotor including subunits D and F, and the regulatory subunits C and H. The proton translocation complex V0 consists of the proton transport subunit a, a ring of proteolipid subunits c9c'', rotary subunit d, subunits e and f, and the accessory subunits vah-19/Ac45 and vah-20/PRR.</text>
</comment>
<feature type="non-terminal residue" evidence="14">
    <location>
        <position position="370"/>
    </location>
</feature>
<accession>A0AAN8FG62</accession>
<evidence type="ECO:0000256" key="5">
    <source>
        <dbReference type="ARBA" id="ARBA00022781"/>
    </source>
</evidence>
<dbReference type="Pfam" id="PF00137">
    <property type="entry name" value="ATP-synt_C"/>
    <property type="match status" value="1"/>
</dbReference>
<keyword evidence="5 10" id="KW-0375">Hydrogen ion transport</keyword>
<dbReference type="Proteomes" id="UP001331761">
    <property type="component" value="Unassembled WGS sequence"/>
</dbReference>
<feature type="domain" description="Synergin gamma C-terminal" evidence="13">
    <location>
        <begin position="256"/>
        <end position="349"/>
    </location>
</feature>
<organism evidence="14 15">
    <name type="scientific">Trichostrongylus colubriformis</name>
    <name type="common">Black scour worm</name>
    <dbReference type="NCBI Taxonomy" id="6319"/>
    <lineage>
        <taxon>Eukaryota</taxon>
        <taxon>Metazoa</taxon>
        <taxon>Ecdysozoa</taxon>
        <taxon>Nematoda</taxon>
        <taxon>Chromadorea</taxon>
        <taxon>Rhabditida</taxon>
        <taxon>Rhabditina</taxon>
        <taxon>Rhabditomorpha</taxon>
        <taxon>Strongyloidea</taxon>
        <taxon>Trichostrongylidae</taxon>
        <taxon>Trichostrongylus</taxon>
    </lineage>
</organism>
<keyword evidence="7 10" id="KW-0406">Ion transport</keyword>
<evidence type="ECO:0000313" key="15">
    <source>
        <dbReference type="Proteomes" id="UP001331761"/>
    </source>
</evidence>
<name>A0AAN8FG62_TRICO</name>
<comment type="subcellular location">
    <subcellularLocation>
        <location evidence="1">Membrane</location>
        <topology evidence="1">Multi-pass membrane protein</topology>
    </subcellularLocation>
    <subcellularLocation>
        <location evidence="10">Vacuole membrane</location>
        <topology evidence="10">Multi-pass membrane protein</topology>
    </subcellularLocation>
</comment>